<feature type="domain" description="SGNH hydrolase-type esterase" evidence="2">
    <location>
        <begin position="390"/>
        <end position="562"/>
    </location>
</feature>
<protein>
    <submittedName>
        <fullName evidence="3">SGNH hydrolase</fullName>
    </submittedName>
</protein>
<evidence type="ECO:0000313" key="3">
    <source>
        <dbReference type="EMBL" id="KAF1981021.1"/>
    </source>
</evidence>
<dbReference type="PANTHER" id="PTHR37981">
    <property type="entry name" value="LIPASE 2"/>
    <property type="match status" value="1"/>
</dbReference>
<dbReference type="InterPro" id="IPR036514">
    <property type="entry name" value="SGNH_hydro_sf"/>
</dbReference>
<organism evidence="3 4">
    <name type="scientific">Aulographum hederae CBS 113979</name>
    <dbReference type="NCBI Taxonomy" id="1176131"/>
    <lineage>
        <taxon>Eukaryota</taxon>
        <taxon>Fungi</taxon>
        <taxon>Dikarya</taxon>
        <taxon>Ascomycota</taxon>
        <taxon>Pezizomycotina</taxon>
        <taxon>Dothideomycetes</taxon>
        <taxon>Pleosporomycetidae</taxon>
        <taxon>Aulographales</taxon>
        <taxon>Aulographaceae</taxon>
    </lineage>
</organism>
<name>A0A6G1GJD6_9PEZI</name>
<gene>
    <name evidence="3" type="ORF">K402DRAFT_252254</name>
</gene>
<dbReference type="EMBL" id="ML977210">
    <property type="protein sequence ID" value="KAF1981021.1"/>
    <property type="molecule type" value="Genomic_DNA"/>
</dbReference>
<dbReference type="Gene3D" id="3.40.50.1110">
    <property type="entry name" value="SGNH hydrolase"/>
    <property type="match status" value="2"/>
</dbReference>
<dbReference type="CDD" id="cd01823">
    <property type="entry name" value="SEST_like"/>
    <property type="match status" value="1"/>
</dbReference>
<dbReference type="Proteomes" id="UP000800041">
    <property type="component" value="Unassembled WGS sequence"/>
</dbReference>
<keyword evidence="4" id="KW-1185">Reference proteome</keyword>
<feature type="compositionally biased region" description="Low complexity" evidence="1">
    <location>
        <begin position="600"/>
        <end position="610"/>
    </location>
</feature>
<evidence type="ECO:0000313" key="4">
    <source>
        <dbReference type="Proteomes" id="UP000800041"/>
    </source>
</evidence>
<dbReference type="GO" id="GO:0016788">
    <property type="term" value="F:hydrolase activity, acting on ester bonds"/>
    <property type="evidence" value="ECO:0007669"/>
    <property type="project" value="InterPro"/>
</dbReference>
<dbReference type="SUPFAM" id="SSF52266">
    <property type="entry name" value="SGNH hydrolase"/>
    <property type="match status" value="2"/>
</dbReference>
<dbReference type="GO" id="GO:0006629">
    <property type="term" value="P:lipid metabolic process"/>
    <property type="evidence" value="ECO:0007669"/>
    <property type="project" value="TreeGrafter"/>
</dbReference>
<dbReference type="InterPro" id="IPR037460">
    <property type="entry name" value="SEST-like"/>
</dbReference>
<sequence>MSNNPKRRPREWVALGDSFAAGPGAGDAWGDRPECVRGERTYPLQMQNNRDMPGPARGQKPAFTMKACTGDVTTNLTDQNNPNYQLGAIKDTTDFVTLSIGGNDVKFSTILKACVYGIAGDCDQAIAGGRGNLYDGVMHTNYFNVINEILDRMRWQDRREFYQRTSIYQTGYSQFFDSFTDQCDTTSFFPYDGLNIAPLMKKELRRKLNHLAHEVNYVLNYWIAILNVDNSHGTTLNKPFTSALNYADVDTAYTNNRFCRDGVTEPDRSNADTWFFHLLGSQGESVDSNQGGKNSTYDGVKAEMQAYDNPDINPEVEPRWVIKTFHPTSAGMDLTATFMVNFKLKYREAVQATLGTTFDVMVLGDNVPYASQDPTSPIYQGFMRHLRSIFGSSRFYGFPPDAYPGLAKIEYLGSQQPDYLGAAPHECYPGATIDQLHQNFRDSPDSNLQNKLVILQAGTTDLLFDIDVRHAAQRVYRLIRTIFKRDKNAVVLLAHIPMIGIGGDGSTWYNLQRRVVEYNAHLSAVADMLMRQGFKVMKVHSSATPREHMDGDFLLPNAMGYERMAYDMAEAMVLVNAIGWLPPNTDSQAAEPDDQDSLKKAAAAGSIQQSGAANEVPKVVCTEDRSQSVGQGAPNSKGILDAIFRGKTKEKFVNDVACKKKEICKMSTNGLHGDPAAPEMLLLNATECVYAGGSSAGSDFNQLVVRLPTFDYDLDNAQECKDAVSDILKTCFEESEDWYGGSWKGSDGLSIEFSNLNYPRSSVLDHMGIIPMEADAVKAAVEQDRPMTTQLPLVANDLGDYPESEWV</sequence>
<dbReference type="InterPro" id="IPR013830">
    <property type="entry name" value="SGNH_hydro"/>
</dbReference>
<keyword evidence="3" id="KW-0378">Hydrolase</keyword>
<reference evidence="3" key="1">
    <citation type="journal article" date="2020" name="Stud. Mycol.">
        <title>101 Dothideomycetes genomes: a test case for predicting lifestyles and emergence of pathogens.</title>
        <authorList>
            <person name="Haridas S."/>
            <person name="Albert R."/>
            <person name="Binder M."/>
            <person name="Bloem J."/>
            <person name="Labutti K."/>
            <person name="Salamov A."/>
            <person name="Andreopoulos B."/>
            <person name="Baker S."/>
            <person name="Barry K."/>
            <person name="Bills G."/>
            <person name="Bluhm B."/>
            <person name="Cannon C."/>
            <person name="Castanera R."/>
            <person name="Culley D."/>
            <person name="Daum C."/>
            <person name="Ezra D."/>
            <person name="Gonzalez J."/>
            <person name="Henrissat B."/>
            <person name="Kuo A."/>
            <person name="Liang C."/>
            <person name="Lipzen A."/>
            <person name="Lutzoni F."/>
            <person name="Magnuson J."/>
            <person name="Mondo S."/>
            <person name="Nolan M."/>
            <person name="Ohm R."/>
            <person name="Pangilinan J."/>
            <person name="Park H.-J."/>
            <person name="Ramirez L."/>
            <person name="Alfaro M."/>
            <person name="Sun H."/>
            <person name="Tritt A."/>
            <person name="Yoshinaga Y."/>
            <person name="Zwiers L.-H."/>
            <person name="Turgeon B."/>
            <person name="Goodwin S."/>
            <person name="Spatafora J."/>
            <person name="Crous P."/>
            <person name="Grigoriev I."/>
        </authorList>
    </citation>
    <scope>NUCLEOTIDE SEQUENCE</scope>
    <source>
        <strain evidence="3">CBS 113979</strain>
    </source>
</reference>
<dbReference type="AlphaFoldDB" id="A0A6G1GJD6"/>
<accession>A0A6G1GJD6</accession>
<feature type="region of interest" description="Disordered" evidence="1">
    <location>
        <begin position="585"/>
        <end position="610"/>
    </location>
</feature>
<dbReference type="PANTHER" id="PTHR37981:SF1">
    <property type="entry name" value="SGNH HYDROLASE-TYPE ESTERASE DOMAIN-CONTAINING PROTEIN"/>
    <property type="match status" value="1"/>
</dbReference>
<evidence type="ECO:0000259" key="2">
    <source>
        <dbReference type="Pfam" id="PF13472"/>
    </source>
</evidence>
<proteinExistence type="predicted"/>
<evidence type="ECO:0000256" key="1">
    <source>
        <dbReference type="SAM" id="MobiDB-lite"/>
    </source>
</evidence>
<dbReference type="OrthoDB" id="21678at2759"/>
<dbReference type="Pfam" id="PF13472">
    <property type="entry name" value="Lipase_GDSL_2"/>
    <property type="match status" value="1"/>
</dbReference>